<evidence type="ECO:0000313" key="2">
    <source>
        <dbReference type="Proteomes" id="UP000682134"/>
    </source>
</evidence>
<protein>
    <submittedName>
        <fullName evidence="1">DUF3951 domain-containing protein</fullName>
    </submittedName>
</protein>
<accession>A0A940NR62</accession>
<gene>
    <name evidence="1" type="ORF">J5Y03_09220</name>
</gene>
<keyword evidence="2" id="KW-1185">Reference proteome</keyword>
<dbReference type="Proteomes" id="UP000682134">
    <property type="component" value="Unassembled WGS sequence"/>
</dbReference>
<dbReference type="AlphaFoldDB" id="A0A940NR62"/>
<reference evidence="1" key="1">
    <citation type="submission" date="2021-04" db="EMBL/GenBank/DDBJ databases">
        <title>Genome seq and assembly of Bacillus sp.</title>
        <authorList>
            <person name="Chhetri G."/>
        </authorList>
    </citation>
    <scope>NUCLEOTIDE SEQUENCE</scope>
    <source>
        <strain evidence="1">RG28</strain>
    </source>
</reference>
<dbReference type="RefSeq" id="WP_209404852.1">
    <property type="nucleotide sequence ID" value="NZ_JAGIYQ010000005.1"/>
</dbReference>
<dbReference type="InterPro" id="IPR025028">
    <property type="entry name" value="DUF3951"/>
</dbReference>
<organism evidence="1 2">
    <name type="scientific">Gottfriedia endophytica</name>
    <dbReference type="NCBI Taxonomy" id="2820819"/>
    <lineage>
        <taxon>Bacteria</taxon>
        <taxon>Bacillati</taxon>
        <taxon>Bacillota</taxon>
        <taxon>Bacilli</taxon>
        <taxon>Bacillales</taxon>
        <taxon>Bacillaceae</taxon>
        <taxon>Gottfriedia</taxon>
    </lineage>
</organism>
<evidence type="ECO:0000313" key="1">
    <source>
        <dbReference type="EMBL" id="MBP0725366.1"/>
    </source>
</evidence>
<name>A0A940NR62_9BACI</name>
<dbReference type="EMBL" id="JAGIYQ010000005">
    <property type="protein sequence ID" value="MBP0725366.1"/>
    <property type="molecule type" value="Genomic_DNA"/>
</dbReference>
<dbReference type="Pfam" id="PF13131">
    <property type="entry name" value="DUF3951"/>
    <property type="match status" value="1"/>
</dbReference>
<proteinExistence type="predicted"/>
<comment type="caution">
    <text evidence="1">The sequence shown here is derived from an EMBL/GenBank/DDBJ whole genome shotgun (WGS) entry which is preliminary data.</text>
</comment>
<sequence>MAYIYTFLVLLIIGLICYRLINKKSVPPNRYTPYDEITIGSKIEIKQDILIDDTKHNIKYEEKMNNDKTI</sequence>